<proteinExistence type="predicted"/>
<accession>A0ACA9SIR9</accession>
<dbReference type="EMBL" id="CAJVQC010124145">
    <property type="protein sequence ID" value="CAG8839598.1"/>
    <property type="molecule type" value="Genomic_DNA"/>
</dbReference>
<organism evidence="1 2">
    <name type="scientific">Racocetra persica</name>
    <dbReference type="NCBI Taxonomy" id="160502"/>
    <lineage>
        <taxon>Eukaryota</taxon>
        <taxon>Fungi</taxon>
        <taxon>Fungi incertae sedis</taxon>
        <taxon>Mucoromycota</taxon>
        <taxon>Glomeromycotina</taxon>
        <taxon>Glomeromycetes</taxon>
        <taxon>Diversisporales</taxon>
        <taxon>Gigasporaceae</taxon>
        <taxon>Racocetra</taxon>
    </lineage>
</organism>
<protein>
    <submittedName>
        <fullName evidence="1">16547_t:CDS:1</fullName>
    </submittedName>
</protein>
<gene>
    <name evidence="1" type="ORF">RPERSI_LOCUS31114</name>
</gene>
<evidence type="ECO:0000313" key="1">
    <source>
        <dbReference type="EMBL" id="CAG8839598.1"/>
    </source>
</evidence>
<name>A0ACA9SIR9_9GLOM</name>
<dbReference type="Proteomes" id="UP000789920">
    <property type="component" value="Unassembled WGS sequence"/>
</dbReference>
<comment type="caution">
    <text evidence="1">The sequence shown here is derived from an EMBL/GenBank/DDBJ whole genome shotgun (WGS) entry which is preliminary data.</text>
</comment>
<feature type="non-terminal residue" evidence="1">
    <location>
        <position position="1"/>
    </location>
</feature>
<evidence type="ECO:0000313" key="2">
    <source>
        <dbReference type="Proteomes" id="UP000789920"/>
    </source>
</evidence>
<keyword evidence="2" id="KW-1185">Reference proteome</keyword>
<reference evidence="1" key="1">
    <citation type="submission" date="2021-06" db="EMBL/GenBank/DDBJ databases">
        <authorList>
            <person name="Kallberg Y."/>
            <person name="Tangrot J."/>
            <person name="Rosling A."/>
        </authorList>
    </citation>
    <scope>NUCLEOTIDE SEQUENCE</scope>
    <source>
        <strain evidence="1">MA461A</strain>
    </source>
</reference>
<feature type="non-terminal residue" evidence="1">
    <location>
        <position position="123"/>
    </location>
</feature>
<sequence>DTEHIPYEIYFKYYPTEKWARLHYVKEMVENYKNADNEKAHRKFFSTLKSIKDDESCVSAIRDRAQELLDDKDADAAKINALWDKYYKNTESSSSSTSPLPSLPSSVQPQPPPTSPLPSLPLS</sequence>